<dbReference type="GO" id="GO:0005829">
    <property type="term" value="C:cytosol"/>
    <property type="evidence" value="ECO:0007669"/>
    <property type="project" value="TreeGrafter"/>
</dbReference>
<evidence type="ECO:0000313" key="3">
    <source>
        <dbReference type="EMBL" id="RKH70122.1"/>
    </source>
</evidence>
<reference evidence="4" key="1">
    <citation type="submission" date="2018-09" db="EMBL/GenBank/DDBJ databases">
        <authorList>
            <person name="Livingstone P.G."/>
            <person name="Whitworth D.E."/>
        </authorList>
    </citation>
    <scope>NUCLEOTIDE SEQUENCE [LARGE SCALE GENOMIC DNA]</scope>
    <source>
        <strain evidence="4">AB050A</strain>
    </source>
</reference>
<dbReference type="PANTHER" id="PTHR23416">
    <property type="entry name" value="SIALIC ACID SYNTHASE-RELATED"/>
    <property type="match status" value="1"/>
</dbReference>
<organism evidence="3 4">
    <name type="scientific">Corallococcus aberystwythensis</name>
    <dbReference type="NCBI Taxonomy" id="2316722"/>
    <lineage>
        <taxon>Bacteria</taxon>
        <taxon>Pseudomonadati</taxon>
        <taxon>Myxococcota</taxon>
        <taxon>Myxococcia</taxon>
        <taxon>Myxococcales</taxon>
        <taxon>Cystobacterineae</taxon>
        <taxon>Myxococcaceae</taxon>
        <taxon>Corallococcus</taxon>
    </lineage>
</organism>
<accession>A0A3A8QZ47</accession>
<evidence type="ECO:0000256" key="1">
    <source>
        <dbReference type="ARBA" id="ARBA00007274"/>
    </source>
</evidence>
<dbReference type="PANTHER" id="PTHR23416:SF23">
    <property type="entry name" value="ACETYLTRANSFERASE C18B11.09C-RELATED"/>
    <property type="match status" value="1"/>
</dbReference>
<dbReference type="Gene3D" id="2.160.10.10">
    <property type="entry name" value="Hexapeptide repeat proteins"/>
    <property type="match status" value="1"/>
</dbReference>
<gene>
    <name evidence="3" type="ORF">D7W81_09930</name>
</gene>
<keyword evidence="4" id="KW-1185">Reference proteome</keyword>
<dbReference type="SUPFAM" id="SSF51161">
    <property type="entry name" value="Trimeric LpxA-like enzymes"/>
    <property type="match status" value="1"/>
</dbReference>
<dbReference type="InterPro" id="IPR051159">
    <property type="entry name" value="Hexapeptide_acetyltransf"/>
</dbReference>
<sequence>MAIPGAREQWFPHCKGRQPMPLLSESVHACLEPLRFLRSDGGRVVDAVRARGARFPKASALADPSLWVVGLLRTAAALRRGLGTSLGLSTVLRLGFHIDVWTDDIGPGLRLPHPFNIVIGDGVEIGPGCTILHGVTVQRGAGTRIGRGAVLANGTTVLAGSTVGDGCLVGAASVVRGRIPAASVAVGAPARVVRASRPGEAAP</sequence>
<comment type="caution">
    <text evidence="3">The sequence shown here is derived from an EMBL/GenBank/DDBJ whole genome shotgun (WGS) entry which is preliminary data.</text>
</comment>
<proteinExistence type="inferred from homology"/>
<dbReference type="GO" id="GO:0008374">
    <property type="term" value="F:O-acyltransferase activity"/>
    <property type="evidence" value="ECO:0007669"/>
    <property type="project" value="TreeGrafter"/>
</dbReference>
<dbReference type="CDD" id="cd04647">
    <property type="entry name" value="LbH_MAT_like"/>
    <property type="match status" value="1"/>
</dbReference>
<dbReference type="InterPro" id="IPR011004">
    <property type="entry name" value="Trimer_LpxA-like_sf"/>
</dbReference>
<dbReference type="AlphaFoldDB" id="A0A3A8QZ47"/>
<dbReference type="EMBL" id="RAWK01000046">
    <property type="protein sequence ID" value="RKH70122.1"/>
    <property type="molecule type" value="Genomic_DNA"/>
</dbReference>
<dbReference type="Proteomes" id="UP000267003">
    <property type="component" value="Unassembled WGS sequence"/>
</dbReference>
<name>A0A3A8QZ47_9BACT</name>
<evidence type="ECO:0000256" key="2">
    <source>
        <dbReference type="ARBA" id="ARBA00022679"/>
    </source>
</evidence>
<keyword evidence="2 3" id="KW-0808">Transferase</keyword>
<protein>
    <submittedName>
        <fullName evidence="3">Acyltransferase</fullName>
    </submittedName>
</protein>
<keyword evidence="3" id="KW-0012">Acyltransferase</keyword>
<evidence type="ECO:0000313" key="4">
    <source>
        <dbReference type="Proteomes" id="UP000267003"/>
    </source>
</evidence>
<comment type="similarity">
    <text evidence="1">Belongs to the transferase hexapeptide repeat family.</text>
</comment>